<gene>
    <name evidence="1" type="ORF">NC992_25695</name>
</gene>
<comment type="caution">
    <text evidence="1">The sequence shown here is derived from an EMBL/GenBank/DDBJ whole genome shotgun (WGS) entry which is preliminary data.</text>
</comment>
<organism evidence="1 2">
    <name type="scientific">Leptolyngbya subtilissima DQ-A4</name>
    <dbReference type="NCBI Taxonomy" id="2933933"/>
    <lineage>
        <taxon>Bacteria</taxon>
        <taxon>Bacillati</taxon>
        <taxon>Cyanobacteriota</taxon>
        <taxon>Cyanophyceae</taxon>
        <taxon>Leptolyngbyales</taxon>
        <taxon>Leptolyngbyaceae</taxon>
        <taxon>Leptolyngbya group</taxon>
        <taxon>Leptolyngbya</taxon>
    </lineage>
</organism>
<keyword evidence="2" id="KW-1185">Reference proteome</keyword>
<dbReference type="RefSeq" id="WP_190697341.1">
    <property type="nucleotide sequence ID" value="NZ_JAMPKX010000026.1"/>
</dbReference>
<accession>A0ABV0KBY2</accession>
<evidence type="ECO:0000313" key="1">
    <source>
        <dbReference type="EMBL" id="MEP0950286.1"/>
    </source>
</evidence>
<evidence type="ECO:0000313" key="2">
    <source>
        <dbReference type="Proteomes" id="UP001482513"/>
    </source>
</evidence>
<protein>
    <submittedName>
        <fullName evidence="1">Uncharacterized protein</fullName>
    </submittedName>
</protein>
<proteinExistence type="predicted"/>
<sequence>MSQDISELSLDSTPGMIKTLAAGVAELQALESLPVNTQEQELDVLLRVINALAEELGYELHG</sequence>
<dbReference type="EMBL" id="JAMPKX010000026">
    <property type="protein sequence ID" value="MEP0950286.1"/>
    <property type="molecule type" value="Genomic_DNA"/>
</dbReference>
<name>A0ABV0KBY2_9CYAN</name>
<reference evidence="1 2" key="1">
    <citation type="submission" date="2022-04" db="EMBL/GenBank/DDBJ databases">
        <title>Positive selection, recombination, and allopatry shape intraspecific diversity of widespread and dominant cyanobacteria.</title>
        <authorList>
            <person name="Wei J."/>
            <person name="Shu W."/>
            <person name="Hu C."/>
        </authorList>
    </citation>
    <scope>NUCLEOTIDE SEQUENCE [LARGE SCALE GENOMIC DNA]</scope>
    <source>
        <strain evidence="1 2">DQ-A4</strain>
    </source>
</reference>
<dbReference type="Proteomes" id="UP001482513">
    <property type="component" value="Unassembled WGS sequence"/>
</dbReference>